<dbReference type="AlphaFoldDB" id="A0A0B0H3Z4"/>
<comment type="caution">
    <text evidence="2">The sequence shown here is derived from an EMBL/GenBank/DDBJ whole genome shotgun (WGS) entry which is preliminary data.</text>
</comment>
<keyword evidence="1" id="KW-0732">Signal</keyword>
<feature type="chain" id="PRO_5002054430" description="Kazal-like domain-containing protein" evidence="1">
    <location>
        <begin position="19"/>
        <end position="96"/>
    </location>
</feature>
<dbReference type="eggNOG" id="ENOG50339ZH">
    <property type="taxonomic scope" value="Bacteria"/>
</dbReference>
<reference evidence="2 3" key="1">
    <citation type="journal article" date="2014" name="BMC Genomics">
        <title>The genome of the intracellular bacterium of the coastal bivalve, Solemya velum: a blueprint for thriving in and out of symbiosis.</title>
        <authorList>
            <person name="Dmytrenko O."/>
            <person name="Russell S.L."/>
            <person name="Loo W.T."/>
            <person name="Fontanez K.M."/>
            <person name="Liao L."/>
            <person name="Roeselers G."/>
            <person name="Sharma R."/>
            <person name="Stewart F.J."/>
            <person name="Newton I.L."/>
            <person name="Woyke T."/>
            <person name="Wu D."/>
            <person name="Lang J.M."/>
            <person name="Eisen J.A."/>
            <person name="Cavanaugh C.M."/>
        </authorList>
    </citation>
    <scope>NUCLEOTIDE SEQUENCE [LARGE SCALE GENOMIC DNA]</scope>
    <source>
        <strain evidence="2 3">WH</strain>
    </source>
</reference>
<evidence type="ECO:0000256" key="1">
    <source>
        <dbReference type="SAM" id="SignalP"/>
    </source>
</evidence>
<evidence type="ECO:0000313" key="2">
    <source>
        <dbReference type="EMBL" id="KHF24908.1"/>
    </source>
</evidence>
<protein>
    <recommendedName>
        <fullName evidence="4">Kazal-like domain-containing protein</fullName>
    </recommendedName>
</protein>
<dbReference type="Proteomes" id="UP000030856">
    <property type="component" value="Unassembled WGS sequence"/>
</dbReference>
<name>A0A0B0H3Z4_SOVGS</name>
<evidence type="ECO:0000313" key="3">
    <source>
        <dbReference type="Proteomes" id="UP000030856"/>
    </source>
</evidence>
<gene>
    <name evidence="2" type="ORF">JV46_04060</name>
</gene>
<proteinExistence type="predicted"/>
<dbReference type="RefSeq" id="WP_043117136.1">
    <property type="nucleotide sequence ID" value="NZ_JRAA01000002.1"/>
</dbReference>
<organism evidence="2 3">
    <name type="scientific">Solemya velum gill symbiont</name>
    <dbReference type="NCBI Taxonomy" id="2340"/>
    <lineage>
        <taxon>Bacteria</taxon>
        <taxon>Pseudomonadati</taxon>
        <taxon>Pseudomonadota</taxon>
        <taxon>Gammaproteobacteria</taxon>
        <taxon>sulfur-oxidizing symbionts</taxon>
    </lineage>
</organism>
<accession>A0A0B0H3Z4</accession>
<dbReference type="OrthoDB" id="5298703at2"/>
<sequence>MLRLLPILLLVLLGGCQAADSDSVQQVPQELTQCKEPRPQMCTMQYDPVCAWMPESGKWKTASNGCDACADKRVAGYLAGECNVQGVSTPLRNSLQ</sequence>
<evidence type="ECO:0008006" key="4">
    <source>
        <dbReference type="Google" id="ProtNLM"/>
    </source>
</evidence>
<dbReference type="GeneID" id="86992150"/>
<dbReference type="PROSITE" id="PS51257">
    <property type="entry name" value="PROKAR_LIPOPROTEIN"/>
    <property type="match status" value="1"/>
</dbReference>
<dbReference type="STRING" id="2340.JV46_04060"/>
<keyword evidence="3" id="KW-1185">Reference proteome</keyword>
<feature type="signal peptide" evidence="1">
    <location>
        <begin position="1"/>
        <end position="18"/>
    </location>
</feature>
<dbReference type="EMBL" id="JRAA01000002">
    <property type="protein sequence ID" value="KHF24908.1"/>
    <property type="molecule type" value="Genomic_DNA"/>
</dbReference>